<evidence type="ECO:0000313" key="4">
    <source>
        <dbReference type="Proteomes" id="UP000702544"/>
    </source>
</evidence>
<proteinExistence type="predicted"/>
<dbReference type="AlphaFoldDB" id="A0AAE4Z955"/>
<accession>A0AAE4Z955</accession>
<dbReference type="GO" id="GO:0008713">
    <property type="term" value="F:ADP-heptose-lipopolysaccharide heptosyltransferase activity"/>
    <property type="evidence" value="ECO:0007669"/>
    <property type="project" value="TreeGrafter"/>
</dbReference>
<dbReference type="CDD" id="cd03789">
    <property type="entry name" value="GT9_LPS_heptosyltransferase"/>
    <property type="match status" value="1"/>
</dbReference>
<dbReference type="GO" id="GO:0009244">
    <property type="term" value="P:lipopolysaccharide core region biosynthetic process"/>
    <property type="evidence" value="ECO:0007669"/>
    <property type="project" value="TreeGrafter"/>
</dbReference>
<dbReference type="SUPFAM" id="SSF53756">
    <property type="entry name" value="UDP-Glycosyltransferase/glycogen phosphorylase"/>
    <property type="match status" value="1"/>
</dbReference>
<keyword evidence="1" id="KW-0328">Glycosyltransferase</keyword>
<dbReference type="PANTHER" id="PTHR30160">
    <property type="entry name" value="TETRAACYLDISACCHARIDE 4'-KINASE-RELATED"/>
    <property type="match status" value="1"/>
</dbReference>
<sequence>MSGRIYVRAPDALDELILALPALRRLSEREAGEGGEGGGAGDGGSRVDIWCPLSLTPVLEMAGLPAEIIPLPRQPAWKTARWLRGSGYSGAYLFSRAPAAALAVRLAGIPRRGRAAAYRAGKGEHRSVEYLRIVDPEWSEGRPAPARLEVPIRAREDFRRLVTGRFERPAVAIVPGSRAPARRWPEGRFTALAGLLSGDVGTVVAFGGPGDEVLAARVAAGGGTRGVDLGGRTSPTVFAAGLSECDVAVANDNGALQLAAAVGAPGVGIFGPRSPGRFGPPVAGIQALWHSMLPCAPCGREGCRRFGRGSILSEARDECTQLIAVEAVARAVREQLEEARATSDV</sequence>
<comment type="caution">
    <text evidence="3">The sequence shown here is derived from an EMBL/GenBank/DDBJ whole genome shotgun (WGS) entry which is preliminary data.</text>
</comment>
<evidence type="ECO:0000313" key="3">
    <source>
        <dbReference type="EMBL" id="NIR75574.1"/>
    </source>
</evidence>
<dbReference type="InterPro" id="IPR002201">
    <property type="entry name" value="Glyco_trans_9"/>
</dbReference>
<dbReference type="InterPro" id="IPR051199">
    <property type="entry name" value="LPS_LOS_Heptosyltrfase"/>
</dbReference>
<evidence type="ECO:0000256" key="2">
    <source>
        <dbReference type="ARBA" id="ARBA00022679"/>
    </source>
</evidence>
<name>A0AAE4Z955_9BACT</name>
<protein>
    <submittedName>
        <fullName evidence="3">Glycosyltransferase family 9 protein</fullName>
    </submittedName>
</protein>
<dbReference type="Proteomes" id="UP000702544">
    <property type="component" value="Unassembled WGS sequence"/>
</dbReference>
<keyword evidence="2" id="KW-0808">Transferase</keyword>
<organism evidence="3 4">
    <name type="scientific">Candidatus Kutchimonas denitrificans</name>
    <dbReference type="NCBI Taxonomy" id="3056748"/>
    <lineage>
        <taxon>Bacteria</taxon>
        <taxon>Pseudomonadati</taxon>
        <taxon>Gemmatimonadota</taxon>
        <taxon>Gemmatimonadia</taxon>
        <taxon>Candidatus Palauibacterales</taxon>
        <taxon>Candidatus Palauibacteraceae</taxon>
        <taxon>Candidatus Kutchimonas</taxon>
    </lineage>
</organism>
<dbReference type="GO" id="GO:0005829">
    <property type="term" value="C:cytosol"/>
    <property type="evidence" value="ECO:0007669"/>
    <property type="project" value="TreeGrafter"/>
</dbReference>
<gene>
    <name evidence="3" type="ORF">GWO12_10775</name>
</gene>
<reference evidence="3 4" key="1">
    <citation type="submission" date="2020-01" db="EMBL/GenBank/DDBJ databases">
        <title>Genomes assembled from Gulf of Kutch pelagic sediment metagenomes.</title>
        <authorList>
            <person name="Chandrashekar M."/>
            <person name="Mahajan M.S."/>
            <person name="Dave K.J."/>
            <person name="Vatsa P."/>
            <person name="Nathani N.M."/>
        </authorList>
    </citation>
    <scope>NUCLEOTIDE SEQUENCE [LARGE SCALE GENOMIC DNA]</scope>
    <source>
        <strain evidence="3">KS3-K002</strain>
    </source>
</reference>
<evidence type="ECO:0000256" key="1">
    <source>
        <dbReference type="ARBA" id="ARBA00022676"/>
    </source>
</evidence>
<dbReference type="EMBL" id="JAACAK010000083">
    <property type="protein sequence ID" value="NIR75574.1"/>
    <property type="molecule type" value="Genomic_DNA"/>
</dbReference>
<dbReference type="Pfam" id="PF01075">
    <property type="entry name" value="Glyco_transf_9"/>
    <property type="match status" value="1"/>
</dbReference>
<dbReference type="Gene3D" id="3.40.50.2000">
    <property type="entry name" value="Glycogen Phosphorylase B"/>
    <property type="match status" value="2"/>
</dbReference>